<evidence type="ECO:0000313" key="2">
    <source>
        <dbReference type="Proteomes" id="UP001194714"/>
    </source>
</evidence>
<gene>
    <name evidence="1" type="ORF">NEPTK9_000023</name>
</gene>
<name>A0ABS0AWL8_9BACT</name>
<proteinExistence type="predicted"/>
<organism evidence="1 2">
    <name type="scientific">Candidatus Neptunichlamydia vexilliferae</name>
    <dbReference type="NCBI Taxonomy" id="1651774"/>
    <lineage>
        <taxon>Bacteria</taxon>
        <taxon>Pseudomonadati</taxon>
        <taxon>Chlamydiota</taxon>
        <taxon>Chlamydiia</taxon>
        <taxon>Parachlamydiales</taxon>
        <taxon>Simkaniaceae</taxon>
        <taxon>Candidatus Neptunichlamydia</taxon>
    </lineage>
</organism>
<dbReference type="EMBL" id="JAAEJV010000001">
    <property type="protein sequence ID" value="MBF5058527.1"/>
    <property type="molecule type" value="Genomic_DNA"/>
</dbReference>
<dbReference type="Proteomes" id="UP001194714">
    <property type="component" value="Unassembled WGS sequence"/>
</dbReference>
<accession>A0ABS0AWL8</accession>
<evidence type="ECO:0000313" key="1">
    <source>
        <dbReference type="EMBL" id="MBF5058527.1"/>
    </source>
</evidence>
<dbReference type="Gene3D" id="3.40.50.300">
    <property type="entry name" value="P-loop containing nucleotide triphosphate hydrolases"/>
    <property type="match status" value="1"/>
</dbReference>
<keyword evidence="2" id="KW-1185">Reference proteome</keyword>
<evidence type="ECO:0008006" key="3">
    <source>
        <dbReference type="Google" id="ProtNLM"/>
    </source>
</evidence>
<protein>
    <recommendedName>
        <fullName evidence="3">AAA domain-containing protein</fullName>
    </recommendedName>
</protein>
<sequence length="95" mass="11079">MICLLVEKKSLSRRVATFIAIKGRRRIGKSRLIEEFSGSFPQKFFFTGIPPTPGITKEMQRNEFVNQMADQGFLGKNLSSELTWLRSRRRRKAMR</sequence>
<comment type="caution">
    <text evidence="1">The sequence shown here is derived from an EMBL/GenBank/DDBJ whole genome shotgun (WGS) entry which is preliminary data.</text>
</comment>
<reference evidence="1 2" key="1">
    <citation type="submission" date="2020-01" db="EMBL/GenBank/DDBJ databases">
        <title>Draft genome sequence of Cand. Neptunochlamydia vexilliferae K9.</title>
        <authorList>
            <person name="Schulz F."/>
            <person name="Koestlbacher S."/>
            <person name="Wascher F."/>
            <person name="Pizzetti I."/>
            <person name="Horn M."/>
        </authorList>
    </citation>
    <scope>NUCLEOTIDE SEQUENCE [LARGE SCALE GENOMIC DNA]</scope>
    <source>
        <strain evidence="1 2">K9</strain>
    </source>
</reference>
<dbReference type="InterPro" id="IPR027417">
    <property type="entry name" value="P-loop_NTPase"/>
</dbReference>